<accession>A0A7X6I671</accession>
<protein>
    <submittedName>
        <fullName evidence="4">SDR family oxidoreductase</fullName>
    </submittedName>
</protein>
<dbReference type="Proteomes" id="UP000521868">
    <property type="component" value="Unassembled WGS sequence"/>
</dbReference>
<evidence type="ECO:0000259" key="3">
    <source>
        <dbReference type="SMART" id="SM00822"/>
    </source>
</evidence>
<dbReference type="NCBIfam" id="NF006565">
    <property type="entry name" value="PRK09072.1"/>
    <property type="match status" value="1"/>
</dbReference>
<sequence length="276" mass="29259">MKPLHARVLLTGASGGIGREAAAALVGAGAGVLLAGRHPARLSAQARALGPEPRVTWATADLADPAQVERLAAEAAAWGCNVVIHNAGTPAFGALARHDAESMLRVLQANLLAPMLLTRLLLPHLARQARAQVICVGSALGRIGLPGYSLYSASKFGLRGFAEALRRELAGTPVRVQYLGPRTTRTDFNDGQVQAYNRATGAAVDEPAAVAAAMVRLLEDEAAERFLGFPERLAVRINGLAPTWLDGSFRRHRRSLELVPDPTSARTPETPERIPT</sequence>
<evidence type="ECO:0000256" key="1">
    <source>
        <dbReference type="ARBA" id="ARBA00006484"/>
    </source>
</evidence>
<reference evidence="4 5" key="1">
    <citation type="journal article" date="2020" name="Nature">
        <title>Bacterial chemolithoautotrophy via manganese oxidation.</title>
        <authorList>
            <person name="Yu H."/>
            <person name="Leadbetter J.R."/>
        </authorList>
    </citation>
    <scope>NUCLEOTIDE SEQUENCE [LARGE SCALE GENOMIC DNA]</scope>
    <source>
        <strain evidence="4 5">RBP-1</strain>
    </source>
</reference>
<dbReference type="AlphaFoldDB" id="A0A7X6I671"/>
<dbReference type="RefSeq" id="WP_168107011.1">
    <property type="nucleotide sequence ID" value="NZ_VTOX01000002.1"/>
</dbReference>
<organism evidence="4 5">
    <name type="scientific">Ramlibacter lithotrophicus</name>
    <dbReference type="NCBI Taxonomy" id="2606681"/>
    <lineage>
        <taxon>Bacteria</taxon>
        <taxon>Pseudomonadati</taxon>
        <taxon>Pseudomonadota</taxon>
        <taxon>Betaproteobacteria</taxon>
        <taxon>Burkholderiales</taxon>
        <taxon>Comamonadaceae</taxon>
        <taxon>Ramlibacter</taxon>
    </lineage>
</organism>
<dbReference type="InterPro" id="IPR002347">
    <property type="entry name" value="SDR_fam"/>
</dbReference>
<dbReference type="PANTHER" id="PTHR44196:SF1">
    <property type="entry name" value="DEHYDROGENASE_REDUCTASE SDR FAMILY MEMBER 7B"/>
    <property type="match status" value="1"/>
</dbReference>
<evidence type="ECO:0000313" key="4">
    <source>
        <dbReference type="EMBL" id="NKE65935.1"/>
    </source>
</evidence>
<dbReference type="GO" id="GO:0016491">
    <property type="term" value="F:oxidoreductase activity"/>
    <property type="evidence" value="ECO:0007669"/>
    <property type="project" value="UniProtKB-KW"/>
</dbReference>
<dbReference type="GO" id="GO:0016020">
    <property type="term" value="C:membrane"/>
    <property type="evidence" value="ECO:0007669"/>
    <property type="project" value="TreeGrafter"/>
</dbReference>
<dbReference type="EMBL" id="VTOX01000002">
    <property type="protein sequence ID" value="NKE65935.1"/>
    <property type="molecule type" value="Genomic_DNA"/>
</dbReference>
<comment type="caution">
    <text evidence="4">The sequence shown here is derived from an EMBL/GenBank/DDBJ whole genome shotgun (WGS) entry which is preliminary data.</text>
</comment>
<dbReference type="InterPro" id="IPR057326">
    <property type="entry name" value="KR_dom"/>
</dbReference>
<dbReference type="SUPFAM" id="SSF51735">
    <property type="entry name" value="NAD(P)-binding Rossmann-fold domains"/>
    <property type="match status" value="1"/>
</dbReference>
<dbReference type="PANTHER" id="PTHR44196">
    <property type="entry name" value="DEHYDROGENASE/REDUCTASE SDR FAMILY MEMBER 7B"/>
    <property type="match status" value="1"/>
</dbReference>
<gene>
    <name evidence="4" type="ORF">RAMLITH_08895</name>
</gene>
<dbReference type="Pfam" id="PF00106">
    <property type="entry name" value="adh_short"/>
    <property type="match status" value="1"/>
</dbReference>
<dbReference type="Gene3D" id="3.40.50.720">
    <property type="entry name" value="NAD(P)-binding Rossmann-like Domain"/>
    <property type="match status" value="1"/>
</dbReference>
<feature type="domain" description="Ketoreductase" evidence="3">
    <location>
        <begin position="6"/>
        <end position="183"/>
    </location>
</feature>
<comment type="similarity">
    <text evidence="1">Belongs to the short-chain dehydrogenases/reductases (SDR) family.</text>
</comment>
<keyword evidence="2" id="KW-0560">Oxidoreductase</keyword>
<dbReference type="PRINTS" id="PR00081">
    <property type="entry name" value="GDHRDH"/>
</dbReference>
<dbReference type="InterPro" id="IPR036291">
    <property type="entry name" value="NAD(P)-bd_dom_sf"/>
</dbReference>
<dbReference type="PROSITE" id="PS00061">
    <property type="entry name" value="ADH_SHORT"/>
    <property type="match status" value="1"/>
</dbReference>
<keyword evidence="5" id="KW-1185">Reference proteome</keyword>
<evidence type="ECO:0000256" key="2">
    <source>
        <dbReference type="ARBA" id="ARBA00023002"/>
    </source>
</evidence>
<evidence type="ECO:0000313" key="5">
    <source>
        <dbReference type="Proteomes" id="UP000521868"/>
    </source>
</evidence>
<dbReference type="SMART" id="SM00822">
    <property type="entry name" value="PKS_KR"/>
    <property type="match status" value="1"/>
</dbReference>
<dbReference type="InterPro" id="IPR020904">
    <property type="entry name" value="Sc_DH/Rdtase_CS"/>
</dbReference>
<name>A0A7X6I671_9BURK</name>
<proteinExistence type="inferred from homology"/>